<feature type="domain" description="Wax synthase" evidence="9">
    <location>
        <begin position="350"/>
        <end position="439"/>
    </location>
</feature>
<dbReference type="Pfam" id="PF13813">
    <property type="entry name" value="MBOAT_2"/>
    <property type="match status" value="1"/>
</dbReference>
<dbReference type="OrthoDB" id="2796277at2759"/>
<keyword evidence="5 8" id="KW-1133">Transmembrane helix</keyword>
<evidence type="ECO:0000313" key="10">
    <source>
        <dbReference type="EMBL" id="KAF2657410.1"/>
    </source>
</evidence>
<dbReference type="EMBL" id="MU004325">
    <property type="protein sequence ID" value="KAF2657410.1"/>
    <property type="molecule type" value="Genomic_DNA"/>
</dbReference>
<dbReference type="GO" id="GO:0016020">
    <property type="term" value="C:membrane"/>
    <property type="evidence" value="ECO:0007669"/>
    <property type="project" value="UniProtKB-SubCell"/>
</dbReference>
<keyword evidence="11" id="KW-1185">Reference proteome</keyword>
<feature type="transmembrane region" description="Helical" evidence="8">
    <location>
        <begin position="63"/>
        <end position="80"/>
    </location>
</feature>
<evidence type="ECO:0000259" key="9">
    <source>
        <dbReference type="Pfam" id="PF13813"/>
    </source>
</evidence>
<dbReference type="InterPro" id="IPR032805">
    <property type="entry name" value="Wax_synthase_dom"/>
</dbReference>
<keyword evidence="3" id="KW-0808">Transferase</keyword>
<feature type="compositionally biased region" description="Basic and acidic residues" evidence="7">
    <location>
        <begin position="158"/>
        <end position="170"/>
    </location>
</feature>
<dbReference type="PANTHER" id="PTHR31595">
    <property type="entry name" value="LONG-CHAIN-ALCOHOL O-FATTY-ACYLTRANSFERASE 3-RELATED"/>
    <property type="match status" value="1"/>
</dbReference>
<name>A0A6A6TC71_9PLEO</name>
<keyword evidence="4 8" id="KW-0812">Transmembrane</keyword>
<dbReference type="InterPro" id="IPR044851">
    <property type="entry name" value="Wax_synthase"/>
</dbReference>
<feature type="transmembrane region" description="Helical" evidence="8">
    <location>
        <begin position="434"/>
        <end position="454"/>
    </location>
</feature>
<dbReference type="GO" id="GO:0008374">
    <property type="term" value="F:O-acyltransferase activity"/>
    <property type="evidence" value="ECO:0007669"/>
    <property type="project" value="InterPro"/>
</dbReference>
<accession>A0A6A6TC71</accession>
<feature type="transmembrane region" description="Helical" evidence="8">
    <location>
        <begin position="323"/>
        <end position="344"/>
    </location>
</feature>
<evidence type="ECO:0000256" key="8">
    <source>
        <dbReference type="SAM" id="Phobius"/>
    </source>
</evidence>
<evidence type="ECO:0000256" key="7">
    <source>
        <dbReference type="SAM" id="MobiDB-lite"/>
    </source>
</evidence>
<sequence>MTTSPWPRTHHEVIRHYYDVYDKDLEAGRFQPFLYPWGTFGALVVIVYLLIPHQHRPWLRKARFLAFAWITGFAAYSIKFTRARGMAPAFGLGLISAWSIIWIMSIIVVNDAQTDFQRIERMEGLFGKSLEEQDGPAAILNGLHSNEQHTNGSAKTHVSNDEAHPHEKLGPSKRHGGFAWQPYPMTPFIERLDWVLDIFCNFRGAGWNWRTSTISPPPKPIQEQLHRNSATSPSHSARVHPNQPRAYTTRRSLLIANTKTFIIGYLILDSLKTLINHDPYFWGFIDRKPPSYFPSLLTQNDVLLRIYHLTISLFAIKWALQTIFALAPLFFSGFLGPIAIGARAEPWMYPETWGPFTSILDRGLAGWWSVWWHQTFRFAFEQPSRKVVKLLGMNPRAPLAKFLQLVIAFGLSGTLHACGSYTSAGTTYPLSGSMLFFLLQALGIFTEVVVTQGLRRTGIQERVPQALMRVFTFVYVHVWFYYTAPLLCDEFARGGIWLFEPVPVSILRGLGLGVEGDGWWCWGGKLVWWHTGDRWWRSGLAF</sequence>
<evidence type="ECO:0000256" key="1">
    <source>
        <dbReference type="ARBA" id="ARBA00004141"/>
    </source>
</evidence>
<organism evidence="10 11">
    <name type="scientific">Lophiostoma macrostomum CBS 122681</name>
    <dbReference type="NCBI Taxonomy" id="1314788"/>
    <lineage>
        <taxon>Eukaryota</taxon>
        <taxon>Fungi</taxon>
        <taxon>Dikarya</taxon>
        <taxon>Ascomycota</taxon>
        <taxon>Pezizomycotina</taxon>
        <taxon>Dothideomycetes</taxon>
        <taxon>Pleosporomycetidae</taxon>
        <taxon>Pleosporales</taxon>
        <taxon>Lophiostomataceae</taxon>
        <taxon>Lophiostoma</taxon>
    </lineage>
</organism>
<feature type="transmembrane region" description="Helical" evidence="8">
    <location>
        <begin position="86"/>
        <end position="109"/>
    </location>
</feature>
<evidence type="ECO:0000256" key="4">
    <source>
        <dbReference type="ARBA" id="ARBA00022692"/>
    </source>
</evidence>
<comment type="similarity">
    <text evidence="2">Belongs to the wax synthase family.</text>
</comment>
<comment type="subcellular location">
    <subcellularLocation>
        <location evidence="1">Membrane</location>
        <topology evidence="1">Multi-pass membrane protein</topology>
    </subcellularLocation>
</comment>
<keyword evidence="6 8" id="KW-0472">Membrane</keyword>
<evidence type="ECO:0000256" key="2">
    <source>
        <dbReference type="ARBA" id="ARBA00007282"/>
    </source>
</evidence>
<feature type="transmembrane region" description="Helical" evidence="8">
    <location>
        <begin position="466"/>
        <end position="482"/>
    </location>
</feature>
<gene>
    <name evidence="10" type="ORF">K491DRAFT_691058</name>
</gene>
<evidence type="ECO:0000256" key="3">
    <source>
        <dbReference type="ARBA" id="ARBA00022679"/>
    </source>
</evidence>
<proteinExistence type="inferred from homology"/>
<feature type="transmembrane region" description="Helical" evidence="8">
    <location>
        <begin position="33"/>
        <end position="51"/>
    </location>
</feature>
<dbReference type="GO" id="GO:0006629">
    <property type="term" value="P:lipid metabolic process"/>
    <property type="evidence" value="ECO:0007669"/>
    <property type="project" value="InterPro"/>
</dbReference>
<dbReference type="Proteomes" id="UP000799324">
    <property type="component" value="Unassembled WGS sequence"/>
</dbReference>
<feature type="region of interest" description="Disordered" evidence="7">
    <location>
        <begin position="142"/>
        <end position="173"/>
    </location>
</feature>
<dbReference type="PANTHER" id="PTHR31595:SF67">
    <property type="entry name" value="WAX SYNTHASE DOMAIN-CONTAINING PROTEIN"/>
    <property type="match status" value="1"/>
</dbReference>
<evidence type="ECO:0000256" key="6">
    <source>
        <dbReference type="ARBA" id="ARBA00023136"/>
    </source>
</evidence>
<feature type="compositionally biased region" description="Polar residues" evidence="7">
    <location>
        <begin position="143"/>
        <end position="157"/>
    </location>
</feature>
<evidence type="ECO:0000256" key="5">
    <source>
        <dbReference type="ARBA" id="ARBA00022989"/>
    </source>
</evidence>
<evidence type="ECO:0000313" key="11">
    <source>
        <dbReference type="Proteomes" id="UP000799324"/>
    </source>
</evidence>
<reference evidence="10" key="1">
    <citation type="journal article" date="2020" name="Stud. Mycol.">
        <title>101 Dothideomycetes genomes: a test case for predicting lifestyles and emergence of pathogens.</title>
        <authorList>
            <person name="Haridas S."/>
            <person name="Albert R."/>
            <person name="Binder M."/>
            <person name="Bloem J."/>
            <person name="Labutti K."/>
            <person name="Salamov A."/>
            <person name="Andreopoulos B."/>
            <person name="Baker S."/>
            <person name="Barry K."/>
            <person name="Bills G."/>
            <person name="Bluhm B."/>
            <person name="Cannon C."/>
            <person name="Castanera R."/>
            <person name="Culley D."/>
            <person name="Daum C."/>
            <person name="Ezra D."/>
            <person name="Gonzalez J."/>
            <person name="Henrissat B."/>
            <person name="Kuo A."/>
            <person name="Liang C."/>
            <person name="Lipzen A."/>
            <person name="Lutzoni F."/>
            <person name="Magnuson J."/>
            <person name="Mondo S."/>
            <person name="Nolan M."/>
            <person name="Ohm R."/>
            <person name="Pangilinan J."/>
            <person name="Park H.-J."/>
            <person name="Ramirez L."/>
            <person name="Alfaro M."/>
            <person name="Sun H."/>
            <person name="Tritt A."/>
            <person name="Yoshinaga Y."/>
            <person name="Zwiers L.-H."/>
            <person name="Turgeon B."/>
            <person name="Goodwin S."/>
            <person name="Spatafora J."/>
            <person name="Crous P."/>
            <person name="Grigoriev I."/>
        </authorList>
    </citation>
    <scope>NUCLEOTIDE SEQUENCE</scope>
    <source>
        <strain evidence="10">CBS 122681</strain>
    </source>
</reference>
<protein>
    <recommendedName>
        <fullName evidence="9">Wax synthase domain-containing protein</fullName>
    </recommendedName>
</protein>
<feature type="transmembrane region" description="Helical" evidence="8">
    <location>
        <begin position="401"/>
        <end position="422"/>
    </location>
</feature>
<feature type="region of interest" description="Disordered" evidence="7">
    <location>
        <begin position="217"/>
        <end position="244"/>
    </location>
</feature>
<dbReference type="AlphaFoldDB" id="A0A6A6TC71"/>